<evidence type="ECO:0008006" key="7">
    <source>
        <dbReference type="Google" id="ProtNLM"/>
    </source>
</evidence>
<dbReference type="Pfam" id="PF20620">
    <property type="entry name" value="DUF6805"/>
    <property type="match status" value="1"/>
</dbReference>
<dbReference type="AlphaFoldDB" id="A0A841RPC7"/>
<comment type="caution">
    <text evidence="5">The sequence shown here is derived from an EMBL/GenBank/DDBJ whole genome shotgun (WGS) entry which is preliminary data.</text>
</comment>
<dbReference type="GO" id="GO:0005975">
    <property type="term" value="P:carbohydrate metabolic process"/>
    <property type="evidence" value="ECO:0007669"/>
    <property type="project" value="InterPro"/>
</dbReference>
<evidence type="ECO:0000259" key="3">
    <source>
        <dbReference type="Pfam" id="PF20620"/>
    </source>
</evidence>
<evidence type="ECO:0000259" key="2">
    <source>
        <dbReference type="Pfam" id="PF16375"/>
    </source>
</evidence>
<dbReference type="Proteomes" id="UP000572212">
    <property type="component" value="Unassembled WGS sequence"/>
</dbReference>
<dbReference type="SUPFAM" id="SSF48208">
    <property type="entry name" value="Six-hairpin glycosidases"/>
    <property type="match status" value="1"/>
</dbReference>
<accession>A0A841RPC7</accession>
<dbReference type="PANTHER" id="PTHR31151">
    <property type="entry name" value="PROLINE-TRNA LIGASE (DUF1680)"/>
    <property type="match status" value="1"/>
</dbReference>
<dbReference type="Pfam" id="PF07944">
    <property type="entry name" value="Beta-AFase-like_GH127_cat"/>
    <property type="match status" value="1"/>
</dbReference>
<dbReference type="InterPro" id="IPR046544">
    <property type="entry name" value="GH146_SB_dom"/>
</dbReference>
<evidence type="ECO:0000259" key="4">
    <source>
        <dbReference type="Pfam" id="PF20736"/>
    </source>
</evidence>
<proteinExistence type="predicted"/>
<dbReference type="InterPro" id="IPR032275">
    <property type="entry name" value="DUF4986"/>
</dbReference>
<name>A0A841RPC7_9BACI</name>
<dbReference type="Pfam" id="PF20736">
    <property type="entry name" value="Glyco_hydro127M"/>
    <property type="match status" value="1"/>
</dbReference>
<dbReference type="EMBL" id="JACHON010000003">
    <property type="protein sequence ID" value="MBB6512508.1"/>
    <property type="molecule type" value="Genomic_DNA"/>
</dbReference>
<dbReference type="InterPro" id="IPR049046">
    <property type="entry name" value="Beta-AFase-like_GH127_middle"/>
</dbReference>
<protein>
    <recommendedName>
        <fullName evidence="7">Glycoside hydrolase family 127 protein</fullName>
    </recommendedName>
</protein>
<dbReference type="InterPro" id="IPR012878">
    <property type="entry name" value="Beta-AFase-like_GH127_cat"/>
</dbReference>
<feature type="domain" description="Non-reducing end beta-L-arabinofuranosidase-like GH127 middle" evidence="4">
    <location>
        <begin position="390"/>
        <end position="482"/>
    </location>
</feature>
<feature type="domain" description="DUF4986" evidence="2">
    <location>
        <begin position="527"/>
        <end position="588"/>
    </location>
</feature>
<reference evidence="5 6" key="1">
    <citation type="submission" date="2020-08" db="EMBL/GenBank/DDBJ databases">
        <title>Genomic Encyclopedia of Type Strains, Phase IV (KMG-IV): sequencing the most valuable type-strain genomes for metagenomic binning, comparative biology and taxonomic classification.</title>
        <authorList>
            <person name="Goeker M."/>
        </authorList>
    </citation>
    <scope>NUCLEOTIDE SEQUENCE [LARGE SCALE GENOMIC DNA]</scope>
    <source>
        <strain evidence="5 6">DSM 11805</strain>
    </source>
</reference>
<sequence>MENTKLLNGLFKQSQEKGKKYLVDLDVDRLMAPCYEAVNQTPKKERYGGWEQQSIAGHSLGHWLSAAAVMYHATEDVKLKEKLIYALEEMEKVQSNDPDGYLSGFPRKCFDEVFSGDFEVAHFSLGGSWVPWYSIHKIYAGLIDVYQYTGMEKALQIVLGMADWAYKGLSRLTHDQFQRMLICEFGGMNEVFADLYKITEDLRYLELAEKFYHEAILDPLSEEKDELEGKHANTQIPKVIGVAKLYNITGKEKYRKIAEYFWEQVVKYRTYVIGGNSIREHFGLENTEELGVLTTETCNTYNMLLLTELIFDWNRQAKYYDFYERGLYNHILASQDPESGMKTYFVSSEPGHFKVYHSHDNSFWCCTGTGMENPARYNSRIFQLLDESFYIHLFIPATWKSNRHGMAVKQETDFPYSNRVTLTVEEANGLEMEWRIREPYWLNGEMTITLNGEPLDYTMKDGYVSFVRGWQKGDRIEFHVPMNLHLYRAKDTQYKSALLYGPIVLAGALGRENFPESDILDDHLALNNHPLIEVPSLVANPNNLTEWIEIVDKERLLFETKAIGQPGNRKLKLKPFYDIHHERYTIYWNLMKDEEYKSFVDKDADRKVYLQRITVDQVTPHEQQPEVEHRLLESNSHSDYLNVVHKGYRMAKDNGFFSYEMKVEKDLPMYLAVTYYGSEGTLFEPGGHFVRDFNIKLDGEVIANQIVEFEKPGELFTVNYEIPQELTKNKDSVRVEFAAEANKATASVFEVRIVKEKI</sequence>
<evidence type="ECO:0000313" key="6">
    <source>
        <dbReference type="Proteomes" id="UP000572212"/>
    </source>
</evidence>
<gene>
    <name evidence="5" type="ORF">GGQ92_001291</name>
</gene>
<dbReference type="Gene3D" id="1.50.10.20">
    <property type="match status" value="1"/>
</dbReference>
<dbReference type="Pfam" id="PF16375">
    <property type="entry name" value="DUF4986"/>
    <property type="match status" value="1"/>
</dbReference>
<keyword evidence="6" id="KW-1185">Reference proteome</keyword>
<organism evidence="5 6">
    <name type="scientific">Gracilibacillus halotolerans</name>
    <dbReference type="NCBI Taxonomy" id="74386"/>
    <lineage>
        <taxon>Bacteria</taxon>
        <taxon>Bacillati</taxon>
        <taxon>Bacillota</taxon>
        <taxon>Bacilli</taxon>
        <taxon>Bacillales</taxon>
        <taxon>Bacillaceae</taxon>
        <taxon>Gracilibacillus</taxon>
    </lineage>
</organism>
<dbReference type="RefSeq" id="WP_184245847.1">
    <property type="nucleotide sequence ID" value="NZ_BAAACU010000058.1"/>
</dbReference>
<evidence type="ECO:0000259" key="1">
    <source>
        <dbReference type="Pfam" id="PF07944"/>
    </source>
</evidence>
<evidence type="ECO:0000313" key="5">
    <source>
        <dbReference type="EMBL" id="MBB6512508.1"/>
    </source>
</evidence>
<feature type="domain" description="Non-reducing end beta-L-arabinofuranosidase-like GH127 catalytic" evidence="1">
    <location>
        <begin position="5"/>
        <end position="378"/>
    </location>
</feature>
<dbReference type="InterPro" id="IPR008928">
    <property type="entry name" value="6-hairpin_glycosidase_sf"/>
</dbReference>
<feature type="domain" description="Glycoside hydrolase GH146 substrate-binding" evidence="3">
    <location>
        <begin position="610"/>
        <end position="753"/>
    </location>
</feature>
<dbReference type="PANTHER" id="PTHR31151:SF0">
    <property type="entry name" value="PROLINE-TRNA LIGASE (DUF1680)"/>
    <property type="match status" value="1"/>
</dbReference>